<keyword evidence="3" id="KW-0949">S-adenosyl-L-methionine</keyword>
<dbReference type="InterPro" id="IPR029063">
    <property type="entry name" value="SAM-dependent_MTases_sf"/>
</dbReference>
<dbReference type="EMBL" id="CAJPDS010000097">
    <property type="protein sequence ID" value="CAF9937022.1"/>
    <property type="molecule type" value="Genomic_DNA"/>
</dbReference>
<evidence type="ECO:0000259" key="5">
    <source>
        <dbReference type="Pfam" id="PF00891"/>
    </source>
</evidence>
<dbReference type="InterPro" id="IPR016461">
    <property type="entry name" value="COMT-like"/>
</dbReference>
<dbReference type="Proteomes" id="UP000664521">
    <property type="component" value="Unassembled WGS sequence"/>
</dbReference>
<organism evidence="7 8">
    <name type="scientific">Heterodermia speciosa</name>
    <dbReference type="NCBI Taxonomy" id="116794"/>
    <lineage>
        <taxon>Eukaryota</taxon>
        <taxon>Fungi</taxon>
        <taxon>Dikarya</taxon>
        <taxon>Ascomycota</taxon>
        <taxon>Pezizomycotina</taxon>
        <taxon>Lecanoromycetes</taxon>
        <taxon>OSLEUM clade</taxon>
        <taxon>Lecanoromycetidae</taxon>
        <taxon>Caliciales</taxon>
        <taxon>Physciaceae</taxon>
        <taxon>Heterodermia</taxon>
    </lineage>
</organism>
<dbReference type="InterPro" id="IPR036390">
    <property type="entry name" value="WH_DNA-bd_sf"/>
</dbReference>
<dbReference type="Pfam" id="PF08100">
    <property type="entry name" value="Dimerisation"/>
    <property type="match status" value="1"/>
</dbReference>
<evidence type="ECO:0000259" key="6">
    <source>
        <dbReference type="Pfam" id="PF08100"/>
    </source>
</evidence>
<evidence type="ECO:0000256" key="2">
    <source>
        <dbReference type="ARBA" id="ARBA00022679"/>
    </source>
</evidence>
<accession>A0A8H3G9F6</accession>
<gene>
    <name evidence="7" type="ORF">HETSPECPRED_010530</name>
</gene>
<dbReference type="AlphaFoldDB" id="A0A8H3G9F6"/>
<dbReference type="InterPro" id="IPR036388">
    <property type="entry name" value="WH-like_DNA-bd_sf"/>
</dbReference>
<dbReference type="GO" id="GO:0008171">
    <property type="term" value="F:O-methyltransferase activity"/>
    <property type="evidence" value="ECO:0007669"/>
    <property type="project" value="InterPro"/>
</dbReference>
<feature type="domain" description="O-methyltransferase dimerisation" evidence="6">
    <location>
        <begin position="70"/>
        <end position="133"/>
    </location>
</feature>
<dbReference type="PANTHER" id="PTHR43712:SF1">
    <property type="entry name" value="HYPOTHETICAL O-METHYLTRANSFERASE (EUROFUNG)-RELATED"/>
    <property type="match status" value="1"/>
</dbReference>
<evidence type="ECO:0000256" key="4">
    <source>
        <dbReference type="PIRSR" id="PIRSR005739-1"/>
    </source>
</evidence>
<evidence type="ECO:0000256" key="3">
    <source>
        <dbReference type="ARBA" id="ARBA00022691"/>
    </source>
</evidence>
<comment type="caution">
    <text evidence="7">The sequence shown here is derived from an EMBL/GenBank/DDBJ whole genome shotgun (WGS) entry which is preliminary data.</text>
</comment>
<feature type="active site" description="Proton acceptor" evidence="4">
    <location>
        <position position="314"/>
    </location>
</feature>
<dbReference type="Gene3D" id="1.10.10.10">
    <property type="entry name" value="Winged helix-like DNA-binding domain superfamily/Winged helix DNA-binding domain"/>
    <property type="match status" value="1"/>
</dbReference>
<proteinExistence type="predicted"/>
<dbReference type="PIRSF" id="PIRSF005739">
    <property type="entry name" value="O-mtase"/>
    <property type="match status" value="1"/>
</dbReference>
<dbReference type="PANTHER" id="PTHR43712">
    <property type="entry name" value="PUTATIVE (AFU_ORTHOLOGUE AFUA_4G14580)-RELATED"/>
    <property type="match status" value="1"/>
</dbReference>
<evidence type="ECO:0008006" key="9">
    <source>
        <dbReference type="Google" id="ProtNLM"/>
    </source>
</evidence>
<dbReference type="Gene3D" id="3.40.50.150">
    <property type="entry name" value="Vaccinia Virus protein VP39"/>
    <property type="match status" value="1"/>
</dbReference>
<feature type="domain" description="O-methyltransferase C-terminal" evidence="5">
    <location>
        <begin position="245"/>
        <end position="384"/>
    </location>
</feature>
<dbReference type="SUPFAM" id="SSF53335">
    <property type="entry name" value="S-adenosyl-L-methionine-dependent methyltransferases"/>
    <property type="match status" value="1"/>
</dbReference>
<keyword evidence="8" id="KW-1185">Reference proteome</keyword>
<dbReference type="PROSITE" id="PS51683">
    <property type="entry name" value="SAM_OMT_II"/>
    <property type="match status" value="1"/>
</dbReference>
<dbReference type="GO" id="GO:0032259">
    <property type="term" value="P:methylation"/>
    <property type="evidence" value="ECO:0007669"/>
    <property type="project" value="UniProtKB-KW"/>
</dbReference>
<dbReference type="Pfam" id="PF00891">
    <property type="entry name" value="Methyltransf_2"/>
    <property type="match status" value="1"/>
</dbReference>
<evidence type="ECO:0000256" key="1">
    <source>
        <dbReference type="ARBA" id="ARBA00022603"/>
    </source>
</evidence>
<dbReference type="GO" id="GO:0046983">
    <property type="term" value="F:protein dimerization activity"/>
    <property type="evidence" value="ECO:0007669"/>
    <property type="project" value="InterPro"/>
</dbReference>
<evidence type="ECO:0000313" key="7">
    <source>
        <dbReference type="EMBL" id="CAF9937022.1"/>
    </source>
</evidence>
<dbReference type="SUPFAM" id="SSF46785">
    <property type="entry name" value="Winged helix' DNA-binding domain"/>
    <property type="match status" value="1"/>
</dbReference>
<name>A0A8H3G9F6_9LECA</name>
<dbReference type="OrthoDB" id="3340390at2759"/>
<protein>
    <recommendedName>
        <fullName evidence="9">O-methyltransferase domain-containing protein</fullName>
    </recommendedName>
</protein>
<dbReference type="InterPro" id="IPR012967">
    <property type="entry name" value="COMT_dimerisation"/>
</dbReference>
<keyword evidence="1" id="KW-0489">Methyltransferase</keyword>
<reference evidence="7" key="1">
    <citation type="submission" date="2021-03" db="EMBL/GenBank/DDBJ databases">
        <authorList>
            <person name="Tagirdzhanova G."/>
        </authorList>
    </citation>
    <scope>NUCLEOTIDE SEQUENCE</scope>
</reference>
<keyword evidence="2" id="KW-0808">Transferase</keyword>
<evidence type="ECO:0000313" key="8">
    <source>
        <dbReference type="Proteomes" id="UP000664521"/>
    </source>
</evidence>
<dbReference type="InterPro" id="IPR001077">
    <property type="entry name" value="COMT_C"/>
</dbReference>
<sequence>MDPNQLIDSLESAIKVWRAQQEPSNELPATKASAESGRKAVLAAAQSLVTALEGPRNILVQISKMPVGHAALRTALKLNIFENWASNQIKNANELAGETSAEEALIVRIMRALVGMRIFQEKAENTYSHTSLSLELIDPTFRTMITGMASTASLTMAKLPEYLAATGFENPKDPENALFQFALDTKLNMFQWLEQHPEQLAAFSALQAASTKRRGPVLQATLSGLLSSESTVLREGEQREEDRVLLVDVGAGRGRLLGDIRKSNDLAGRIIAQDLPEVVGGRDSVSGVENMAFDFLQPQPVRGASIYFFSHIFHDWPDTTCRQILANTVPALKANHSRIVIVDQVLPNIDAPAISSLLDLTMMTFGGCERTEREWRELLEGVGLSVVSINQSKTGVPGSDGLIIAVLRA</sequence>